<keyword evidence="2" id="KW-1185">Reference proteome</keyword>
<reference evidence="1 2" key="1">
    <citation type="journal article" date="2019" name="Nat. Ecol. Evol.">
        <title>Megaphylogeny resolves global patterns of mushroom evolution.</title>
        <authorList>
            <person name="Varga T."/>
            <person name="Krizsan K."/>
            <person name="Foldi C."/>
            <person name="Dima B."/>
            <person name="Sanchez-Garcia M."/>
            <person name="Sanchez-Ramirez S."/>
            <person name="Szollosi G.J."/>
            <person name="Szarkandi J.G."/>
            <person name="Papp V."/>
            <person name="Albert L."/>
            <person name="Andreopoulos W."/>
            <person name="Angelini C."/>
            <person name="Antonin V."/>
            <person name="Barry K.W."/>
            <person name="Bougher N.L."/>
            <person name="Buchanan P."/>
            <person name="Buyck B."/>
            <person name="Bense V."/>
            <person name="Catcheside P."/>
            <person name="Chovatia M."/>
            <person name="Cooper J."/>
            <person name="Damon W."/>
            <person name="Desjardin D."/>
            <person name="Finy P."/>
            <person name="Geml J."/>
            <person name="Haridas S."/>
            <person name="Hughes K."/>
            <person name="Justo A."/>
            <person name="Karasinski D."/>
            <person name="Kautmanova I."/>
            <person name="Kiss B."/>
            <person name="Kocsube S."/>
            <person name="Kotiranta H."/>
            <person name="LaButti K.M."/>
            <person name="Lechner B.E."/>
            <person name="Liimatainen K."/>
            <person name="Lipzen A."/>
            <person name="Lukacs Z."/>
            <person name="Mihaltcheva S."/>
            <person name="Morgado L.N."/>
            <person name="Niskanen T."/>
            <person name="Noordeloos M.E."/>
            <person name="Ohm R.A."/>
            <person name="Ortiz-Santana B."/>
            <person name="Ovrebo C."/>
            <person name="Racz N."/>
            <person name="Riley R."/>
            <person name="Savchenko A."/>
            <person name="Shiryaev A."/>
            <person name="Soop K."/>
            <person name="Spirin V."/>
            <person name="Szebenyi C."/>
            <person name="Tomsovsky M."/>
            <person name="Tulloss R.E."/>
            <person name="Uehling J."/>
            <person name="Grigoriev I.V."/>
            <person name="Vagvolgyi C."/>
            <person name="Papp T."/>
            <person name="Martin F.M."/>
            <person name="Miettinen O."/>
            <person name="Hibbett D.S."/>
            <person name="Nagy L.G."/>
        </authorList>
    </citation>
    <scope>NUCLEOTIDE SEQUENCE [LARGE SCALE GENOMIC DNA]</scope>
    <source>
        <strain evidence="1 2">NL-1719</strain>
    </source>
</reference>
<protein>
    <submittedName>
        <fullName evidence="1">Uncharacterized protein</fullName>
    </submittedName>
</protein>
<organism evidence="1 2">
    <name type="scientific">Pluteus cervinus</name>
    <dbReference type="NCBI Taxonomy" id="181527"/>
    <lineage>
        <taxon>Eukaryota</taxon>
        <taxon>Fungi</taxon>
        <taxon>Dikarya</taxon>
        <taxon>Basidiomycota</taxon>
        <taxon>Agaricomycotina</taxon>
        <taxon>Agaricomycetes</taxon>
        <taxon>Agaricomycetidae</taxon>
        <taxon>Agaricales</taxon>
        <taxon>Pluteineae</taxon>
        <taxon>Pluteaceae</taxon>
        <taxon>Pluteus</taxon>
    </lineage>
</organism>
<evidence type="ECO:0000313" key="1">
    <source>
        <dbReference type="EMBL" id="TFK73038.1"/>
    </source>
</evidence>
<accession>A0ACD3B4S1</accession>
<dbReference type="EMBL" id="ML208279">
    <property type="protein sequence ID" value="TFK73038.1"/>
    <property type="molecule type" value="Genomic_DNA"/>
</dbReference>
<sequence>MATIIVDSSDSSISFSSGTWRAQAFSSDPASGYYNGTEMLSGTDGGSMTFAFNGTSVSVWTSTPSTPGDLSVKIDKSNEELTTSGVGALYSSPTLNDGQHLMAMTFTGQTGFDFITVAAGQETPLEGKNLIVDDSDSLLEYSGSWTPGSPRTSSSYLNTTRVSETQGDSVAFPFIGTYVAVYARIDSRRRGSITSAFSIDGSAPHQYSTNVDGSASIGSVNTLIFSADNLPAANHVLNINVTGITGSQSLDLDYLIYRAAFPSLAQQHLAPSQSPSVADEPATSSPPNKGSFIQSQTHTGIIAGGVIGGVLLSILALLLFLLWRRRRKAGGRKSKQFYQEATRILPESGFAEKLSFSTLQSVQTMQTTLTSKEPVNYNYHYRTRSSLNGSRPSTSQGTQRDLDFLSPTNTTPYGKNGRPSTAPEPRSNPQTLLPSQTSQSPSTRSVTLTIPRKPPPPVDFL</sequence>
<name>A0ACD3B4S1_9AGAR</name>
<evidence type="ECO:0000313" key="2">
    <source>
        <dbReference type="Proteomes" id="UP000308600"/>
    </source>
</evidence>
<gene>
    <name evidence="1" type="ORF">BDN72DRAFT_894278</name>
</gene>
<proteinExistence type="predicted"/>
<dbReference type="Proteomes" id="UP000308600">
    <property type="component" value="Unassembled WGS sequence"/>
</dbReference>